<comment type="pathway">
    <text evidence="1 5">Carbohydrate metabolism; hexose metabolism.</text>
</comment>
<accession>A0A1T4PML0</accession>
<dbReference type="InterPro" id="IPR011013">
    <property type="entry name" value="Gal_mutarotase_sf_dom"/>
</dbReference>
<evidence type="ECO:0000313" key="9">
    <source>
        <dbReference type="EMBL" id="SJZ92581.1"/>
    </source>
</evidence>
<dbReference type="GO" id="GO:0006006">
    <property type="term" value="P:glucose metabolic process"/>
    <property type="evidence" value="ECO:0007669"/>
    <property type="project" value="TreeGrafter"/>
</dbReference>
<feature type="binding site" evidence="8">
    <location>
        <begin position="174"/>
        <end position="176"/>
    </location>
    <ligand>
        <name>beta-D-galactose</name>
        <dbReference type="ChEBI" id="CHEBI:27667"/>
    </ligand>
</feature>
<evidence type="ECO:0000256" key="8">
    <source>
        <dbReference type="PIRSR" id="PIRSR005096-3"/>
    </source>
</evidence>
<sequence length="344" mass="38651">MKITQEPFGEGYTLITLENDNGVKLAFSDLGARIVSMKVPKDEGFRELVLGFDSAKEYLEKDTFMGATIGRVAGRIANGTFEVGDDHYHIPTNNLGNTLHGGTPSFDSAKWVFKTKETERSASIEFQLFSPDGENGFPGNLTVTVTYTFDNTNTWTIDYSATTDKETLFNPTNHVYFNFTGHPSQTVDEHTLQLSSDMFLLTHPLDNTVIGEVKKVDRTPFDFRKPKVLREVFQSDFPQKNQVDGIDHPFLLDSLSEDVPHAVLSLPKDDISIKMFTEETSVVVFTANFGEDTYEMRGEKLANHSGVTLETQNPPGSEQFTQFGEIEITPDRGFRSTTKFEIYF</sequence>
<dbReference type="GO" id="GO:0033499">
    <property type="term" value="P:galactose catabolic process via UDP-galactose, Leloir pathway"/>
    <property type="evidence" value="ECO:0007669"/>
    <property type="project" value="TreeGrafter"/>
</dbReference>
<keyword evidence="4 5" id="KW-0119">Carbohydrate metabolism</keyword>
<gene>
    <name evidence="9" type="ORF">SAMN02745116_01864</name>
</gene>
<evidence type="ECO:0000256" key="1">
    <source>
        <dbReference type="ARBA" id="ARBA00005028"/>
    </source>
</evidence>
<dbReference type="InterPro" id="IPR015443">
    <property type="entry name" value="Aldose_1-epimerase"/>
</dbReference>
<dbReference type="SUPFAM" id="SSF74650">
    <property type="entry name" value="Galactose mutarotase-like"/>
    <property type="match status" value="1"/>
</dbReference>
<evidence type="ECO:0000256" key="5">
    <source>
        <dbReference type="PIRNR" id="PIRNR005096"/>
    </source>
</evidence>
<dbReference type="Pfam" id="PF01263">
    <property type="entry name" value="Aldose_epim"/>
    <property type="match status" value="1"/>
</dbReference>
<dbReference type="AlphaFoldDB" id="A0A1T4PML0"/>
<dbReference type="NCBIfam" id="NF008277">
    <property type="entry name" value="PRK11055.1"/>
    <property type="match status" value="1"/>
</dbReference>
<dbReference type="PANTHER" id="PTHR10091:SF0">
    <property type="entry name" value="GALACTOSE MUTAROTASE"/>
    <property type="match status" value="1"/>
</dbReference>
<dbReference type="InterPro" id="IPR047215">
    <property type="entry name" value="Galactose_mutarotase-like"/>
</dbReference>
<name>A0A1T4PML0_9ENTE</name>
<dbReference type="RefSeq" id="WP_078807790.1">
    <property type="nucleotide sequence ID" value="NZ_FUXI01000021.1"/>
</dbReference>
<dbReference type="InterPro" id="IPR014718">
    <property type="entry name" value="GH-type_carb-bd"/>
</dbReference>
<reference evidence="9 10" key="1">
    <citation type="submission" date="2017-02" db="EMBL/GenBank/DDBJ databases">
        <authorList>
            <person name="Peterson S.W."/>
        </authorList>
    </citation>
    <scope>NUCLEOTIDE SEQUENCE [LARGE SCALE GENOMIC DNA]</scope>
    <source>
        <strain evidence="9 10">ATCC BAA-1030</strain>
    </source>
</reference>
<feature type="active site" description="Proton acceptor" evidence="6">
    <location>
        <position position="310"/>
    </location>
</feature>
<dbReference type="InterPro" id="IPR008183">
    <property type="entry name" value="Aldose_1/G6P_1-epimerase"/>
</dbReference>
<dbReference type="CDD" id="cd09019">
    <property type="entry name" value="galactose_mutarotase_like"/>
    <property type="match status" value="1"/>
</dbReference>
<dbReference type="GO" id="GO:0030246">
    <property type="term" value="F:carbohydrate binding"/>
    <property type="evidence" value="ECO:0007669"/>
    <property type="project" value="InterPro"/>
</dbReference>
<dbReference type="Gene3D" id="2.70.98.10">
    <property type="match status" value="1"/>
</dbReference>
<evidence type="ECO:0000256" key="7">
    <source>
        <dbReference type="PIRSR" id="PIRSR005096-2"/>
    </source>
</evidence>
<comment type="catalytic activity">
    <reaction evidence="5">
        <text>alpha-D-glucose = beta-D-glucose</text>
        <dbReference type="Rhea" id="RHEA:10264"/>
        <dbReference type="ChEBI" id="CHEBI:15903"/>
        <dbReference type="ChEBI" id="CHEBI:17925"/>
        <dbReference type="EC" id="5.1.3.3"/>
    </reaction>
</comment>
<evidence type="ECO:0000313" key="10">
    <source>
        <dbReference type="Proteomes" id="UP000190328"/>
    </source>
</evidence>
<keyword evidence="3 5" id="KW-0413">Isomerase</keyword>
<keyword evidence="10" id="KW-1185">Reference proteome</keyword>
<feature type="binding site" evidence="7">
    <location>
        <position position="247"/>
    </location>
    <ligand>
        <name>beta-D-galactose</name>
        <dbReference type="ChEBI" id="CHEBI:27667"/>
    </ligand>
</feature>
<evidence type="ECO:0000256" key="3">
    <source>
        <dbReference type="ARBA" id="ARBA00023235"/>
    </source>
</evidence>
<organism evidence="9 10">
    <name type="scientific">Pilibacter termitis</name>
    <dbReference type="NCBI Taxonomy" id="263852"/>
    <lineage>
        <taxon>Bacteria</taxon>
        <taxon>Bacillati</taxon>
        <taxon>Bacillota</taxon>
        <taxon>Bacilli</taxon>
        <taxon>Lactobacillales</taxon>
        <taxon>Enterococcaceae</taxon>
        <taxon>Pilibacter</taxon>
    </lineage>
</organism>
<dbReference type="UniPathway" id="UPA00242"/>
<dbReference type="STRING" id="263852.SAMN02745116_01864"/>
<dbReference type="Proteomes" id="UP000190328">
    <property type="component" value="Unassembled WGS sequence"/>
</dbReference>
<dbReference type="GO" id="GO:0005737">
    <property type="term" value="C:cytoplasm"/>
    <property type="evidence" value="ECO:0007669"/>
    <property type="project" value="TreeGrafter"/>
</dbReference>
<proteinExistence type="inferred from homology"/>
<comment type="similarity">
    <text evidence="2 5">Belongs to the aldose epimerase family.</text>
</comment>
<dbReference type="GO" id="GO:0004034">
    <property type="term" value="F:aldose 1-epimerase activity"/>
    <property type="evidence" value="ECO:0007669"/>
    <property type="project" value="UniProtKB-EC"/>
</dbReference>
<protein>
    <recommendedName>
        <fullName evidence="5">Aldose 1-epimerase</fullName>
        <ecNumber evidence="5">5.1.3.3</ecNumber>
    </recommendedName>
</protein>
<dbReference type="EMBL" id="FUXI01000021">
    <property type="protein sequence ID" value="SJZ92581.1"/>
    <property type="molecule type" value="Genomic_DNA"/>
</dbReference>
<dbReference type="PANTHER" id="PTHR10091">
    <property type="entry name" value="ALDOSE-1-EPIMERASE"/>
    <property type="match status" value="1"/>
</dbReference>
<dbReference type="EC" id="5.1.3.3" evidence="5"/>
<feature type="active site" description="Proton donor" evidence="6">
    <location>
        <position position="174"/>
    </location>
</feature>
<dbReference type="OrthoDB" id="9779408at2"/>
<evidence type="ECO:0000256" key="4">
    <source>
        <dbReference type="ARBA" id="ARBA00023277"/>
    </source>
</evidence>
<evidence type="ECO:0000256" key="6">
    <source>
        <dbReference type="PIRSR" id="PIRSR005096-1"/>
    </source>
</evidence>
<evidence type="ECO:0000256" key="2">
    <source>
        <dbReference type="ARBA" id="ARBA00006206"/>
    </source>
</evidence>
<dbReference type="PIRSF" id="PIRSF005096">
    <property type="entry name" value="GALM"/>
    <property type="match status" value="1"/>
</dbReference>